<dbReference type="SUPFAM" id="SSF48371">
    <property type="entry name" value="ARM repeat"/>
    <property type="match status" value="1"/>
</dbReference>
<evidence type="ECO:0000313" key="2">
    <source>
        <dbReference type="Proteomes" id="UP000694930"/>
    </source>
</evidence>
<organism evidence="2 3">
    <name type="scientific">Solanum pennellii</name>
    <name type="common">Tomato</name>
    <name type="synonym">Lycopersicon pennellii</name>
    <dbReference type="NCBI Taxonomy" id="28526"/>
    <lineage>
        <taxon>Eukaryota</taxon>
        <taxon>Viridiplantae</taxon>
        <taxon>Streptophyta</taxon>
        <taxon>Embryophyta</taxon>
        <taxon>Tracheophyta</taxon>
        <taxon>Spermatophyta</taxon>
        <taxon>Magnoliopsida</taxon>
        <taxon>eudicotyledons</taxon>
        <taxon>Gunneridae</taxon>
        <taxon>Pentapetalae</taxon>
        <taxon>asterids</taxon>
        <taxon>lamiids</taxon>
        <taxon>Solanales</taxon>
        <taxon>Solanaceae</taxon>
        <taxon>Solanoideae</taxon>
        <taxon>Solaneae</taxon>
        <taxon>Solanum</taxon>
        <taxon>Solanum subgen. Lycopersicon</taxon>
    </lineage>
</organism>
<dbReference type="Gene3D" id="1.25.10.10">
    <property type="entry name" value="Leucine-rich Repeat Variant"/>
    <property type="match status" value="1"/>
</dbReference>
<reference evidence="2" key="1">
    <citation type="journal article" date="2014" name="Nat. Genet.">
        <title>The genome of the stress-tolerant wild tomato species Solanum pennellii.</title>
        <authorList>
            <person name="Bolger A."/>
            <person name="Scossa F."/>
            <person name="Bolger M.E."/>
            <person name="Lanz C."/>
            <person name="Maumus F."/>
            <person name="Tohge T."/>
            <person name="Quesneville H."/>
            <person name="Alseekh S."/>
            <person name="Sorensen I."/>
            <person name="Lichtenstein G."/>
            <person name="Fich E.A."/>
            <person name="Conte M."/>
            <person name="Keller H."/>
            <person name="Schneeberger K."/>
            <person name="Schwacke R."/>
            <person name="Ofner I."/>
            <person name="Vrebalov J."/>
            <person name="Xu Y."/>
            <person name="Osorio S."/>
            <person name="Aflitos S.A."/>
            <person name="Schijlen E."/>
            <person name="Jimenez-Gomez J.M."/>
            <person name="Ryngajllo M."/>
            <person name="Kimura S."/>
            <person name="Kumar R."/>
            <person name="Koenig D."/>
            <person name="Headland L.R."/>
            <person name="Maloof J.N."/>
            <person name="Sinha N."/>
            <person name="van Ham R.C."/>
            <person name="Lankhorst R.K."/>
            <person name="Mao L."/>
            <person name="Vogel A."/>
            <person name="Arsova B."/>
            <person name="Panstruga R."/>
            <person name="Fei Z."/>
            <person name="Rose J.K."/>
            <person name="Zamir D."/>
            <person name="Carrari F."/>
            <person name="Giovannoni J.J."/>
            <person name="Weigel D."/>
            <person name="Usadel B."/>
            <person name="Fernie A.R."/>
        </authorList>
    </citation>
    <scope>NUCLEOTIDE SEQUENCE [LARGE SCALE GENOMIC DNA]</scope>
    <source>
        <strain evidence="2">cv. LA0716</strain>
    </source>
</reference>
<dbReference type="InterPro" id="IPR007216">
    <property type="entry name" value="CNOT9"/>
</dbReference>
<dbReference type="RefSeq" id="XP_015075561.2">
    <property type="nucleotide sequence ID" value="XM_015220075.2"/>
</dbReference>
<proteinExistence type="inferred from homology"/>
<evidence type="ECO:0000256" key="1">
    <source>
        <dbReference type="ARBA" id="ARBA00006385"/>
    </source>
</evidence>
<comment type="similarity">
    <text evidence="1">Belongs to the CNOT9 family.</text>
</comment>
<evidence type="ECO:0000313" key="3">
    <source>
        <dbReference type="RefSeq" id="XP_015075561.2"/>
    </source>
</evidence>
<keyword evidence="2" id="KW-1185">Reference proteome</keyword>
<protein>
    <submittedName>
        <fullName evidence="3">CCR4-NOT transcription complex subunit 9-like</fullName>
    </submittedName>
</protein>
<dbReference type="InterPro" id="IPR011989">
    <property type="entry name" value="ARM-like"/>
</dbReference>
<dbReference type="GeneID" id="107019676"/>
<reference evidence="3" key="2">
    <citation type="submission" date="2025-08" db="UniProtKB">
        <authorList>
            <consortium name="RefSeq"/>
        </authorList>
    </citation>
    <scope>IDENTIFICATION</scope>
</reference>
<dbReference type="PANTHER" id="PTHR12262">
    <property type="entry name" value="CCR4-NOT TRANSCRIPTION COMPLEX SUBUNIT 9"/>
    <property type="match status" value="1"/>
</dbReference>
<name>A0ABM1GT10_SOLPN</name>
<accession>A0ABM1GT10</accession>
<dbReference type="Pfam" id="PF04078">
    <property type="entry name" value="Rcd1"/>
    <property type="match status" value="1"/>
</dbReference>
<dbReference type="InterPro" id="IPR016024">
    <property type="entry name" value="ARM-type_fold"/>
</dbReference>
<sequence>MSNNLLPPPPLPIFKHPLWAAQLIKHLHGGNNRDEVLKQLNNLIKQQSSEAMRINLGFHLWNSSLTTTTLLQEVVAAYAKFEVSTLNMMESLRVCNALTVWQCIASYPDGRRGLVNARIPHYLLPYLGMSTKVIWSLQFLRLRILEFLAALAKFDELHGQEILHVLLDTNLFSLCLHCIRHDDTQIQKAATLILMKILMQEDGLKYCCAYPDEFQSLIQVLRQLVEETFNFEIPCPQHLKYVIQCYLCLTRVAWEDGVYETVGNMFPQQLIGNTFHNIIHKDPEIPNMLNQLVWNLNHRPPQQLLR</sequence>
<gene>
    <name evidence="3" type="primary">LOC107019676</name>
</gene>
<dbReference type="Proteomes" id="UP000694930">
    <property type="component" value="Chromosome 5"/>
</dbReference>